<evidence type="ECO:0000256" key="6">
    <source>
        <dbReference type="ARBA" id="ARBA00022729"/>
    </source>
</evidence>
<comment type="subcellular location">
    <subcellularLocation>
        <location evidence="1">Membrane</location>
        <topology evidence="1">Single-pass membrane protein</topology>
    </subcellularLocation>
</comment>
<dbReference type="Proteomes" id="UP000245207">
    <property type="component" value="Unassembled WGS sequence"/>
</dbReference>
<evidence type="ECO:0000256" key="1">
    <source>
        <dbReference type="ARBA" id="ARBA00004167"/>
    </source>
</evidence>
<dbReference type="GO" id="GO:0004674">
    <property type="term" value="F:protein serine/threonine kinase activity"/>
    <property type="evidence" value="ECO:0007669"/>
    <property type="project" value="UniProtKB-KW"/>
</dbReference>
<dbReference type="EMBL" id="PKPP01009952">
    <property type="protein sequence ID" value="PWA47125.1"/>
    <property type="molecule type" value="Genomic_DNA"/>
</dbReference>
<evidence type="ECO:0000313" key="18">
    <source>
        <dbReference type="EMBL" id="PWA47125.1"/>
    </source>
</evidence>
<feature type="binding site" evidence="15">
    <location>
        <position position="312"/>
    </location>
    <ligand>
        <name>ATP</name>
        <dbReference type="ChEBI" id="CHEBI:30616"/>
    </ligand>
</feature>
<dbReference type="PANTHER" id="PTHR32099:SF99">
    <property type="entry name" value="GNK2-LIKE DOMAIN-CONTAINING PROTEIN"/>
    <property type="match status" value="1"/>
</dbReference>
<dbReference type="InterPro" id="IPR002902">
    <property type="entry name" value="GNK2"/>
</dbReference>
<dbReference type="FunFam" id="3.30.430.20:FF:000002">
    <property type="entry name" value="Cysteine-rich receptor-like protein kinase 10"/>
    <property type="match status" value="1"/>
</dbReference>
<keyword evidence="3" id="KW-0597">Phosphoprotein</keyword>
<keyword evidence="5" id="KW-0812">Transmembrane</keyword>
<dbReference type="GO" id="GO:0016020">
    <property type="term" value="C:membrane"/>
    <property type="evidence" value="ECO:0007669"/>
    <property type="project" value="UniProtKB-SubCell"/>
</dbReference>
<keyword evidence="19" id="KW-1185">Reference proteome</keyword>
<evidence type="ECO:0000259" key="16">
    <source>
        <dbReference type="PROSITE" id="PS50011"/>
    </source>
</evidence>
<evidence type="ECO:0000259" key="17">
    <source>
        <dbReference type="PROSITE" id="PS51473"/>
    </source>
</evidence>
<sequence length="439" mass="48659">MAQGPQNPRDGLEIEITYICDGQGNDTVHSVALCRGDVNLDVCRSCLNDSIVKLRQVCPNQKEAVGYYDNCMLKYSNQAILGSTQLKSYVFLLNSLNSSDVDRFNEALKPLLNNLTAEASTGGSLRKFATGNTPAGPGLTNIYALVQCIPDLTQLQCTECLGGAVSQFGNRYSGNIGGRALEPMCNFRYEERLFYNENTPAIPPPSSVLISNLLYRPIARYQKTENLQINQKSVLHKSISCVAHGTSSHHLRPSLDEAAETMDIGTVESLQYSFSLVKAATNDFAEDIKLGQGGFGVVYKGKLEDGQEIAVKRLVNDSGQGDMEFKNEVLLAAKLHHRNLVRLLGLSIEGSERLLIYEFLPNASLDQFIFVDSFRECTGWVQWVDSVSRFSGLVQLMGLVARFNGSVQPQVCHFRLLQNAWHNRRSYIKIFRNGTGTHE</sequence>
<dbReference type="Pfam" id="PF01657">
    <property type="entry name" value="Stress-antifung"/>
    <property type="match status" value="2"/>
</dbReference>
<evidence type="ECO:0000256" key="11">
    <source>
        <dbReference type="ARBA" id="ARBA00022989"/>
    </source>
</evidence>
<dbReference type="SMART" id="SM00219">
    <property type="entry name" value="TyrKc"/>
    <property type="match status" value="1"/>
</dbReference>
<keyword evidence="12" id="KW-0472">Membrane</keyword>
<keyword evidence="6" id="KW-0732">Signal</keyword>
<keyword evidence="7" id="KW-0677">Repeat</keyword>
<evidence type="ECO:0000256" key="8">
    <source>
        <dbReference type="ARBA" id="ARBA00022741"/>
    </source>
</evidence>
<keyword evidence="10 15" id="KW-0067">ATP-binding</keyword>
<accession>A0A2U1LDP3</accession>
<feature type="domain" description="Gnk2-homologous" evidence="17">
    <location>
        <begin position="1"/>
        <end position="80"/>
    </location>
</feature>
<keyword evidence="14" id="KW-0325">Glycoprotein</keyword>
<evidence type="ECO:0000256" key="5">
    <source>
        <dbReference type="ARBA" id="ARBA00022692"/>
    </source>
</evidence>
<evidence type="ECO:0000256" key="15">
    <source>
        <dbReference type="PROSITE-ProRule" id="PRU10141"/>
    </source>
</evidence>
<dbReference type="InterPro" id="IPR000719">
    <property type="entry name" value="Prot_kinase_dom"/>
</dbReference>
<evidence type="ECO:0000256" key="14">
    <source>
        <dbReference type="ARBA" id="ARBA00023180"/>
    </source>
</evidence>
<evidence type="ECO:0000256" key="2">
    <source>
        <dbReference type="ARBA" id="ARBA00022527"/>
    </source>
</evidence>
<dbReference type="Pfam" id="PF07714">
    <property type="entry name" value="PK_Tyr_Ser-Thr"/>
    <property type="match status" value="1"/>
</dbReference>
<keyword evidence="13 18" id="KW-0675">Receptor</keyword>
<dbReference type="InterPro" id="IPR038408">
    <property type="entry name" value="GNK2_sf"/>
</dbReference>
<dbReference type="Gene3D" id="3.30.200.20">
    <property type="entry name" value="Phosphorylase Kinase, domain 1"/>
    <property type="match status" value="1"/>
</dbReference>
<evidence type="ECO:0000256" key="7">
    <source>
        <dbReference type="ARBA" id="ARBA00022737"/>
    </source>
</evidence>
<dbReference type="PROSITE" id="PS00107">
    <property type="entry name" value="PROTEIN_KINASE_ATP"/>
    <property type="match status" value="1"/>
</dbReference>
<dbReference type="PROSITE" id="PS51473">
    <property type="entry name" value="GNK2"/>
    <property type="match status" value="2"/>
</dbReference>
<comment type="caution">
    <text evidence="18">The sequence shown here is derived from an EMBL/GenBank/DDBJ whole genome shotgun (WGS) entry which is preliminary data.</text>
</comment>
<dbReference type="FunFam" id="3.30.200.20:FF:000142">
    <property type="entry name" value="Cysteine-rich receptor-like protein kinase 10"/>
    <property type="match status" value="1"/>
</dbReference>
<evidence type="ECO:0000256" key="3">
    <source>
        <dbReference type="ARBA" id="ARBA00022553"/>
    </source>
</evidence>
<dbReference type="PANTHER" id="PTHR32099">
    <property type="entry name" value="CYSTEINE-RICH REPEAT SECRETORY PROTEIN"/>
    <property type="match status" value="1"/>
</dbReference>
<dbReference type="Gene3D" id="3.30.430.20">
    <property type="entry name" value="Gnk2 domain, C-X8-C-X2-C motif"/>
    <property type="match status" value="2"/>
</dbReference>
<dbReference type="SUPFAM" id="SSF56112">
    <property type="entry name" value="Protein kinase-like (PK-like)"/>
    <property type="match status" value="1"/>
</dbReference>
<dbReference type="GO" id="GO:0004713">
    <property type="term" value="F:protein tyrosine kinase activity"/>
    <property type="evidence" value="ECO:0007669"/>
    <property type="project" value="InterPro"/>
</dbReference>
<organism evidence="18 19">
    <name type="scientific">Artemisia annua</name>
    <name type="common">Sweet wormwood</name>
    <dbReference type="NCBI Taxonomy" id="35608"/>
    <lineage>
        <taxon>Eukaryota</taxon>
        <taxon>Viridiplantae</taxon>
        <taxon>Streptophyta</taxon>
        <taxon>Embryophyta</taxon>
        <taxon>Tracheophyta</taxon>
        <taxon>Spermatophyta</taxon>
        <taxon>Magnoliopsida</taxon>
        <taxon>eudicotyledons</taxon>
        <taxon>Gunneridae</taxon>
        <taxon>Pentapetalae</taxon>
        <taxon>asterids</taxon>
        <taxon>campanulids</taxon>
        <taxon>Asterales</taxon>
        <taxon>Asteraceae</taxon>
        <taxon>Asteroideae</taxon>
        <taxon>Anthemideae</taxon>
        <taxon>Artemisiinae</taxon>
        <taxon>Artemisia</taxon>
    </lineage>
</organism>
<evidence type="ECO:0000256" key="10">
    <source>
        <dbReference type="ARBA" id="ARBA00022840"/>
    </source>
</evidence>
<gene>
    <name evidence="18" type="ORF">CTI12_AA502030</name>
</gene>
<dbReference type="AlphaFoldDB" id="A0A2U1LDP3"/>
<dbReference type="InterPro" id="IPR017441">
    <property type="entry name" value="Protein_kinase_ATP_BS"/>
</dbReference>
<keyword evidence="4" id="KW-0808">Transferase</keyword>
<feature type="domain" description="Gnk2-homologous" evidence="17">
    <location>
        <begin position="86"/>
        <end position="194"/>
    </location>
</feature>
<dbReference type="InterPro" id="IPR001245">
    <property type="entry name" value="Ser-Thr/Tyr_kinase_cat_dom"/>
</dbReference>
<keyword evidence="11" id="KW-1133">Transmembrane helix</keyword>
<dbReference type="OrthoDB" id="1909574at2759"/>
<reference evidence="18 19" key="1">
    <citation type="journal article" date="2018" name="Mol. Plant">
        <title>The genome of Artemisia annua provides insight into the evolution of Asteraceae family and artemisinin biosynthesis.</title>
        <authorList>
            <person name="Shen Q."/>
            <person name="Zhang L."/>
            <person name="Liao Z."/>
            <person name="Wang S."/>
            <person name="Yan T."/>
            <person name="Shi P."/>
            <person name="Liu M."/>
            <person name="Fu X."/>
            <person name="Pan Q."/>
            <person name="Wang Y."/>
            <person name="Lv Z."/>
            <person name="Lu X."/>
            <person name="Zhang F."/>
            <person name="Jiang W."/>
            <person name="Ma Y."/>
            <person name="Chen M."/>
            <person name="Hao X."/>
            <person name="Li L."/>
            <person name="Tang Y."/>
            <person name="Lv G."/>
            <person name="Zhou Y."/>
            <person name="Sun X."/>
            <person name="Brodelius P.E."/>
            <person name="Rose J.K.C."/>
            <person name="Tang K."/>
        </authorList>
    </citation>
    <scope>NUCLEOTIDE SEQUENCE [LARGE SCALE GENOMIC DNA]</scope>
    <source>
        <strain evidence="19">cv. Huhao1</strain>
        <tissue evidence="18">Leaf</tissue>
    </source>
</reference>
<keyword evidence="8 15" id="KW-0547">Nucleotide-binding</keyword>
<feature type="domain" description="Protein kinase" evidence="16">
    <location>
        <begin position="284"/>
        <end position="439"/>
    </location>
</feature>
<evidence type="ECO:0000256" key="9">
    <source>
        <dbReference type="ARBA" id="ARBA00022777"/>
    </source>
</evidence>
<protein>
    <submittedName>
        <fullName evidence="18">Cysteine-rich RLK (RECEPTOR-like protein kinase) 26</fullName>
    </submittedName>
</protein>
<proteinExistence type="predicted"/>
<evidence type="ECO:0000256" key="12">
    <source>
        <dbReference type="ARBA" id="ARBA00023136"/>
    </source>
</evidence>
<evidence type="ECO:0000256" key="4">
    <source>
        <dbReference type="ARBA" id="ARBA00022679"/>
    </source>
</evidence>
<dbReference type="CDD" id="cd23509">
    <property type="entry name" value="Gnk2-like"/>
    <property type="match status" value="2"/>
</dbReference>
<evidence type="ECO:0000313" key="19">
    <source>
        <dbReference type="Proteomes" id="UP000245207"/>
    </source>
</evidence>
<evidence type="ECO:0000256" key="13">
    <source>
        <dbReference type="ARBA" id="ARBA00023170"/>
    </source>
</evidence>
<name>A0A2U1LDP3_ARTAN</name>
<dbReference type="PROSITE" id="PS50011">
    <property type="entry name" value="PROTEIN_KINASE_DOM"/>
    <property type="match status" value="1"/>
</dbReference>
<keyword evidence="2" id="KW-0723">Serine/threonine-protein kinase</keyword>
<dbReference type="InterPro" id="IPR020635">
    <property type="entry name" value="Tyr_kinase_cat_dom"/>
</dbReference>
<dbReference type="InterPro" id="IPR011009">
    <property type="entry name" value="Kinase-like_dom_sf"/>
</dbReference>
<dbReference type="GO" id="GO:0005524">
    <property type="term" value="F:ATP binding"/>
    <property type="evidence" value="ECO:0007669"/>
    <property type="project" value="UniProtKB-UniRule"/>
</dbReference>
<keyword evidence="9 18" id="KW-0418">Kinase</keyword>